<dbReference type="InterPro" id="IPR012337">
    <property type="entry name" value="RNaseH-like_sf"/>
</dbReference>
<protein>
    <submittedName>
        <fullName evidence="2">Reverse transcriptase-like protein</fullName>
    </submittedName>
</protein>
<evidence type="ECO:0000259" key="1">
    <source>
        <dbReference type="PROSITE" id="PS50879"/>
    </source>
</evidence>
<dbReference type="PANTHER" id="PTHR47723">
    <property type="entry name" value="OS05G0353850 PROTEIN"/>
    <property type="match status" value="1"/>
</dbReference>
<dbReference type="CDD" id="cd09279">
    <property type="entry name" value="RNase_HI_like"/>
    <property type="match status" value="1"/>
</dbReference>
<dbReference type="Gene3D" id="3.30.420.10">
    <property type="entry name" value="Ribonuclease H-like superfamily/Ribonuclease H"/>
    <property type="match status" value="1"/>
</dbReference>
<feature type="domain" description="RNase H type-1" evidence="1">
    <location>
        <begin position="1"/>
        <end position="126"/>
    </location>
</feature>
<name>A0ABT2WHW9_9BACI</name>
<dbReference type="EMBL" id="JAOUSE010000007">
    <property type="protein sequence ID" value="MCU9593642.1"/>
    <property type="molecule type" value="Genomic_DNA"/>
</dbReference>
<dbReference type="Proteomes" id="UP001208656">
    <property type="component" value="Unassembled WGS sequence"/>
</dbReference>
<proteinExistence type="predicted"/>
<dbReference type="PROSITE" id="PS50879">
    <property type="entry name" value="RNASE_H_1"/>
    <property type="match status" value="1"/>
</dbReference>
<dbReference type="InterPro" id="IPR036397">
    <property type="entry name" value="RNaseH_sf"/>
</dbReference>
<evidence type="ECO:0000313" key="3">
    <source>
        <dbReference type="Proteomes" id="UP001208656"/>
    </source>
</evidence>
<dbReference type="InterPro" id="IPR053151">
    <property type="entry name" value="RNase_H-like"/>
</dbReference>
<keyword evidence="3" id="KW-1185">Reference proteome</keyword>
<accession>A0ABT2WHW9</accession>
<reference evidence="2 3" key="1">
    <citation type="submission" date="2022-10" db="EMBL/GenBank/DDBJ databases">
        <title>Description of Fervidibacillus gen. nov. in the family Fervidibacillaceae fam. nov. with two species, Fervidibacillus albus sp. nov., and Fervidibacillus halotolerans sp. nov., isolated from tidal flat sediments.</title>
        <authorList>
            <person name="Kwon K.K."/>
            <person name="Yang S.-H."/>
        </authorList>
    </citation>
    <scope>NUCLEOTIDE SEQUENCE [LARGE SCALE GENOMIC DNA]</scope>
    <source>
        <strain evidence="2 3">DSM 23332</strain>
    </source>
</reference>
<sequence>MFEVYIDGASAGNPGCSGAGIFIKGNKVVEEYSIPLGYMNNHQAEFHALIHALEICHSKKYSVVSIRTDSKIVCDSIEKKFVKRDEFKPLLQKVLTMIESFDLFFIKWIPEKKNRHADRLARAAIHKN</sequence>
<dbReference type="SUPFAM" id="SSF53098">
    <property type="entry name" value="Ribonuclease H-like"/>
    <property type="match status" value="1"/>
</dbReference>
<comment type="caution">
    <text evidence="2">The sequence shown here is derived from an EMBL/GenBank/DDBJ whole genome shotgun (WGS) entry which is preliminary data.</text>
</comment>
<organism evidence="2 3">
    <name type="scientific">Pallidibacillus thermolactis</name>
    <dbReference type="NCBI Taxonomy" id="251051"/>
    <lineage>
        <taxon>Bacteria</taxon>
        <taxon>Bacillati</taxon>
        <taxon>Bacillota</taxon>
        <taxon>Bacilli</taxon>
        <taxon>Bacillales</taxon>
        <taxon>Bacillaceae</taxon>
        <taxon>Pallidibacillus</taxon>
    </lineage>
</organism>
<dbReference type="PANTHER" id="PTHR47723:SF19">
    <property type="entry name" value="POLYNUCLEOTIDYL TRANSFERASE, RIBONUCLEASE H-LIKE SUPERFAMILY PROTEIN"/>
    <property type="match status" value="1"/>
</dbReference>
<gene>
    <name evidence="2" type="ORF">OEV82_04110</name>
</gene>
<evidence type="ECO:0000313" key="2">
    <source>
        <dbReference type="EMBL" id="MCU9593642.1"/>
    </source>
</evidence>
<dbReference type="Pfam" id="PF13456">
    <property type="entry name" value="RVT_3"/>
    <property type="match status" value="1"/>
</dbReference>
<dbReference type="RefSeq" id="WP_263061124.1">
    <property type="nucleotide sequence ID" value="NZ_JAOUSE010000007.1"/>
</dbReference>
<dbReference type="InterPro" id="IPR002156">
    <property type="entry name" value="RNaseH_domain"/>
</dbReference>